<dbReference type="PANTHER" id="PTHR22916:SF3">
    <property type="entry name" value="UDP-GLCNAC:BETAGAL BETA-1,3-N-ACETYLGLUCOSAMINYLTRANSFERASE-LIKE PROTEIN 1"/>
    <property type="match status" value="1"/>
</dbReference>
<dbReference type="InterPro" id="IPR029044">
    <property type="entry name" value="Nucleotide-diphossugar_trans"/>
</dbReference>
<dbReference type="PATRIC" id="fig|1121326.3.peg.701"/>
<proteinExistence type="predicted"/>
<evidence type="ECO:0000313" key="2">
    <source>
        <dbReference type="EMBL" id="KZL93693.1"/>
    </source>
</evidence>
<evidence type="ECO:0000259" key="1">
    <source>
        <dbReference type="Pfam" id="PF00535"/>
    </source>
</evidence>
<dbReference type="InterPro" id="IPR001173">
    <property type="entry name" value="Glyco_trans_2-like"/>
</dbReference>
<dbReference type="SUPFAM" id="SSF53448">
    <property type="entry name" value="Nucleotide-diphospho-sugar transferases"/>
    <property type="match status" value="1"/>
</dbReference>
<dbReference type="Pfam" id="PF00535">
    <property type="entry name" value="Glycos_transf_2"/>
    <property type="match status" value="1"/>
</dbReference>
<keyword evidence="2" id="KW-0328">Glycosyltransferase</keyword>
<dbReference type="GO" id="GO:0016758">
    <property type="term" value="F:hexosyltransferase activity"/>
    <property type="evidence" value="ECO:0007669"/>
    <property type="project" value="UniProtKB-ARBA"/>
</dbReference>
<dbReference type="CDD" id="cd00761">
    <property type="entry name" value="Glyco_tranf_GTA_type"/>
    <property type="match status" value="1"/>
</dbReference>
<keyword evidence="3" id="KW-1185">Reference proteome</keyword>
<dbReference type="Proteomes" id="UP000076603">
    <property type="component" value="Unassembled WGS sequence"/>
</dbReference>
<sequence>MNLDNNDPLVSVLIPAYNRPHFLKIALESALNQTYKNLEIIICDDSTNYEVKNMIQPYLAVYSNLKYFNNAETVGRQPRMNHNRCFNLASGEYVNFLHDDDVFYPKKIERMVEFLKNEEITIVTSRRSLIDKDGNVLPDASHTRPISTIDKIYDGKEIARKMILKRRNFIGEPTTVSFRKKDIDEPGVFMGRKYRCNYDMATWATLLLKGKFVYIAEILSSYRIHGGQRGRKSEVHKMALKELKYLLEDGVKAGIIRK</sequence>
<dbReference type="Gene3D" id="3.90.550.10">
    <property type="entry name" value="Spore Coat Polysaccharide Biosynthesis Protein SpsA, Chain A"/>
    <property type="match status" value="1"/>
</dbReference>
<organism evidence="2 3">
    <name type="scientific">Clostridium magnum DSM 2767</name>
    <dbReference type="NCBI Taxonomy" id="1121326"/>
    <lineage>
        <taxon>Bacteria</taxon>
        <taxon>Bacillati</taxon>
        <taxon>Bacillota</taxon>
        <taxon>Clostridia</taxon>
        <taxon>Eubacteriales</taxon>
        <taxon>Clostridiaceae</taxon>
        <taxon>Clostridium</taxon>
    </lineage>
</organism>
<dbReference type="STRING" id="1121326.CLMAG_07440"/>
<reference evidence="2 3" key="1">
    <citation type="submission" date="2016-04" db="EMBL/GenBank/DDBJ databases">
        <title>Genome sequence of Clostridium magnum DSM 2767.</title>
        <authorList>
            <person name="Poehlein A."/>
            <person name="Uhlig R."/>
            <person name="Fischer R."/>
            <person name="Bahl H."/>
            <person name="Daniel R."/>
        </authorList>
    </citation>
    <scope>NUCLEOTIDE SEQUENCE [LARGE SCALE GENOMIC DNA]</scope>
    <source>
        <strain evidence="2 3">DSM 2767</strain>
    </source>
</reference>
<dbReference type="AlphaFoldDB" id="A0A162UA77"/>
<dbReference type="EC" id="2.4.1.293" evidence="2"/>
<dbReference type="OrthoDB" id="176403at2"/>
<gene>
    <name evidence="2" type="primary">pglI</name>
    <name evidence="2" type="ORF">CLMAG_07440</name>
</gene>
<dbReference type="PANTHER" id="PTHR22916">
    <property type="entry name" value="GLYCOSYLTRANSFERASE"/>
    <property type="match status" value="1"/>
</dbReference>
<comment type="caution">
    <text evidence="2">The sequence shown here is derived from an EMBL/GenBank/DDBJ whole genome shotgun (WGS) entry which is preliminary data.</text>
</comment>
<feature type="domain" description="Glycosyltransferase 2-like" evidence="1">
    <location>
        <begin position="11"/>
        <end position="181"/>
    </location>
</feature>
<evidence type="ECO:0000313" key="3">
    <source>
        <dbReference type="Proteomes" id="UP000076603"/>
    </source>
</evidence>
<dbReference type="RefSeq" id="WP_066618051.1">
    <property type="nucleotide sequence ID" value="NZ_FQXL01000012.1"/>
</dbReference>
<accession>A0A162UA77</accession>
<name>A0A162UA77_9CLOT</name>
<protein>
    <submittedName>
        <fullName evidence="2">GalNAc(5)-diNAcBac-PP-undecaprenol beta-1,3-glucosyltransferase</fullName>
        <ecNumber evidence="2">2.4.1.293</ecNumber>
    </submittedName>
</protein>
<dbReference type="EMBL" id="LWAE01000001">
    <property type="protein sequence ID" value="KZL93693.1"/>
    <property type="molecule type" value="Genomic_DNA"/>
</dbReference>
<keyword evidence="2" id="KW-0808">Transferase</keyword>